<keyword evidence="3" id="KW-1185">Reference proteome</keyword>
<feature type="domain" description="DUF4300" evidence="1">
    <location>
        <begin position="6"/>
        <end position="114"/>
    </location>
</feature>
<name>A0ABY3ZUI6_9STAP</name>
<proteinExistence type="predicted"/>
<dbReference type="EMBL" id="CP094348">
    <property type="protein sequence ID" value="UOB20570.1"/>
    <property type="molecule type" value="Genomic_DNA"/>
</dbReference>
<reference evidence="2" key="2">
    <citation type="submission" date="2022-04" db="EMBL/GenBank/DDBJ databases">
        <title>Antimicrobial genetic elements in methicillin-resistant Macrococcus armenti.</title>
        <authorList>
            <person name="Keller J.E."/>
            <person name="Schwendener S."/>
            <person name="Pantucek R."/>
            <person name="Perreten V."/>
        </authorList>
    </citation>
    <scope>NUCLEOTIDE SEQUENCE</scope>
    <source>
        <strain evidence="2">CCM 2609</strain>
    </source>
</reference>
<dbReference type="InterPro" id="IPR025389">
    <property type="entry name" value="DUF4300"/>
</dbReference>
<evidence type="ECO:0000259" key="1">
    <source>
        <dbReference type="Pfam" id="PF14133"/>
    </source>
</evidence>
<accession>A0ABY3ZUI6</accession>
<reference evidence="2" key="1">
    <citation type="submission" date="2022-03" db="EMBL/GenBank/DDBJ databases">
        <authorList>
            <person name="Vrbovska V."/>
            <person name="Kovarovic V."/>
            <person name="Botka T."/>
            <person name="Pantucek R."/>
        </authorList>
    </citation>
    <scope>NUCLEOTIDE SEQUENCE</scope>
    <source>
        <strain evidence="2">CCM 2609</strain>
    </source>
</reference>
<gene>
    <name evidence="2" type="ORF">MRZ06_00340</name>
</gene>
<organism evidence="2 3">
    <name type="scientific">Macrococcus armenti</name>
    <dbReference type="NCBI Taxonomy" id="2875764"/>
    <lineage>
        <taxon>Bacteria</taxon>
        <taxon>Bacillati</taxon>
        <taxon>Bacillota</taxon>
        <taxon>Bacilli</taxon>
        <taxon>Bacillales</taxon>
        <taxon>Staphylococcaceae</taxon>
        <taxon>Macrococcus</taxon>
    </lineage>
</organism>
<evidence type="ECO:0000313" key="3">
    <source>
        <dbReference type="Proteomes" id="UP000830343"/>
    </source>
</evidence>
<dbReference type="Proteomes" id="UP000830343">
    <property type="component" value="Chromosome"/>
</dbReference>
<protein>
    <submittedName>
        <fullName evidence="2">DUF4300 family protein</fullName>
    </submittedName>
</protein>
<sequence>MGKKIDRQSQIDTITKYYQHNGIKFKKNKNISMISVYLPSDLDDYYKVFIGHVGVLMKQPNNGYIFIEKLSFKQPYQAIEFKSKAQLKNYLTAYYKPYGDKKLPVPIIMENDHYLK</sequence>
<evidence type="ECO:0000313" key="2">
    <source>
        <dbReference type="EMBL" id="UOB20570.1"/>
    </source>
</evidence>
<dbReference type="Pfam" id="PF14133">
    <property type="entry name" value="DUF4300"/>
    <property type="match status" value="1"/>
</dbReference>